<dbReference type="OrthoDB" id="3599942at2759"/>
<keyword evidence="4" id="KW-1185">Reference proteome</keyword>
<dbReference type="Proteomes" id="UP000827724">
    <property type="component" value="Unassembled WGS sequence"/>
</dbReference>
<evidence type="ECO:0000313" key="3">
    <source>
        <dbReference type="EMBL" id="KAH6603115.1"/>
    </source>
</evidence>
<reference evidence="3" key="1">
    <citation type="submission" date="2021-08" db="EMBL/GenBank/DDBJ databases">
        <title>Chromosome-Level Trichoderma cornu-damae using Hi-C Data.</title>
        <authorList>
            <person name="Kim C.S."/>
        </authorList>
    </citation>
    <scope>NUCLEOTIDE SEQUENCE</scope>
    <source>
        <strain evidence="3">KA19-0412C</strain>
    </source>
</reference>
<dbReference type="EMBL" id="JAIWOZ010000019">
    <property type="protein sequence ID" value="KAH6603113.1"/>
    <property type="molecule type" value="Genomic_DNA"/>
</dbReference>
<feature type="compositionally biased region" description="Basic residues" evidence="1">
    <location>
        <begin position="162"/>
        <end position="173"/>
    </location>
</feature>
<feature type="region of interest" description="Disordered" evidence="1">
    <location>
        <begin position="160"/>
        <end position="205"/>
    </location>
</feature>
<accession>A0A9P8QEP4</accession>
<protein>
    <submittedName>
        <fullName evidence="3">Uncharacterized protein</fullName>
    </submittedName>
</protein>
<gene>
    <name evidence="2" type="ORF">Trco_008528</name>
    <name evidence="3" type="ORF">Trco_008530</name>
</gene>
<sequence length="205" mass="22844">MFSEVRTQALAHAIDAKSAELSFLEGRLKPETYVEKMLKDIKDIFEQQIRFHRGENFSQGSQDAEMSGISTGEKTNFKKVGLSWIQADYDLAREDVIKLAARVVEIIRSRDIASLQKALAKLEVKNRATPSASEAAESLKTLNDSIDKRVKELVLQALAKGPAKKQVSRRNSSKPKSQGKEKTGSKRKASSQATNGRVQKKLKTR</sequence>
<dbReference type="AlphaFoldDB" id="A0A9P8QEP4"/>
<name>A0A9P8QEP4_9HYPO</name>
<dbReference type="EMBL" id="JAIWOZ010000019">
    <property type="protein sequence ID" value="KAH6603115.1"/>
    <property type="molecule type" value="Genomic_DNA"/>
</dbReference>
<proteinExistence type="predicted"/>
<evidence type="ECO:0000313" key="2">
    <source>
        <dbReference type="EMBL" id="KAH6603113.1"/>
    </source>
</evidence>
<comment type="caution">
    <text evidence="3">The sequence shown here is derived from an EMBL/GenBank/DDBJ whole genome shotgun (WGS) entry which is preliminary data.</text>
</comment>
<organism evidence="3 4">
    <name type="scientific">Trichoderma cornu-damae</name>
    <dbReference type="NCBI Taxonomy" id="654480"/>
    <lineage>
        <taxon>Eukaryota</taxon>
        <taxon>Fungi</taxon>
        <taxon>Dikarya</taxon>
        <taxon>Ascomycota</taxon>
        <taxon>Pezizomycotina</taxon>
        <taxon>Sordariomycetes</taxon>
        <taxon>Hypocreomycetidae</taxon>
        <taxon>Hypocreales</taxon>
        <taxon>Hypocreaceae</taxon>
        <taxon>Trichoderma</taxon>
    </lineage>
</organism>
<evidence type="ECO:0000313" key="4">
    <source>
        <dbReference type="Proteomes" id="UP000827724"/>
    </source>
</evidence>
<evidence type="ECO:0000256" key="1">
    <source>
        <dbReference type="SAM" id="MobiDB-lite"/>
    </source>
</evidence>